<organism evidence="1 2">
    <name type="scientific">Kibdelosporangium phytohabitans</name>
    <dbReference type="NCBI Taxonomy" id="860235"/>
    <lineage>
        <taxon>Bacteria</taxon>
        <taxon>Bacillati</taxon>
        <taxon>Actinomycetota</taxon>
        <taxon>Actinomycetes</taxon>
        <taxon>Pseudonocardiales</taxon>
        <taxon>Pseudonocardiaceae</taxon>
        <taxon>Kibdelosporangium</taxon>
    </lineage>
</organism>
<sequence length="196" mass="20903">MTVTPRPDGARIPFAERELPDTPLGILPSNVLVAIAGDAARRAAALLDSHGSELHDDVVDLVRLIQESRCDASTAAAAAERAGLSSAALSRLRVAYTFAGLEGVHTAHCAHDPVPGLMDTAIEMIRRQHNTPEDTLTVARNHLTVPGLGIQIRLSVNAQWFPYTSSGQGWAPARGQFSSPVDAYEAALGARRARLR</sequence>
<proteinExistence type="predicted"/>
<dbReference type="RefSeq" id="WP_054288338.1">
    <property type="nucleotide sequence ID" value="NZ_CP012752.1"/>
</dbReference>
<dbReference type="KEGG" id="kphy:AOZ06_04985"/>
<accession>A0A0N9HW60</accession>
<dbReference type="STRING" id="860235.AOZ06_04985"/>
<evidence type="ECO:0000313" key="2">
    <source>
        <dbReference type="Proteomes" id="UP000063699"/>
    </source>
</evidence>
<dbReference type="Proteomes" id="UP000063699">
    <property type="component" value="Chromosome"/>
</dbReference>
<gene>
    <name evidence="1" type="ORF">AOZ06_04985</name>
</gene>
<reference evidence="1 2" key="1">
    <citation type="submission" date="2015-07" db="EMBL/GenBank/DDBJ databases">
        <title>Genome sequencing of Kibdelosporangium phytohabitans.</title>
        <authorList>
            <person name="Qin S."/>
            <person name="Xing K."/>
        </authorList>
    </citation>
    <scope>NUCLEOTIDE SEQUENCE [LARGE SCALE GENOMIC DNA]</scope>
    <source>
        <strain evidence="1 2">KLBMP1111</strain>
    </source>
</reference>
<evidence type="ECO:0000313" key="1">
    <source>
        <dbReference type="EMBL" id="ALG06362.1"/>
    </source>
</evidence>
<protein>
    <submittedName>
        <fullName evidence="1">Uncharacterized protein</fullName>
    </submittedName>
</protein>
<dbReference type="AlphaFoldDB" id="A0A0N9HW60"/>
<keyword evidence="2" id="KW-1185">Reference proteome</keyword>
<dbReference type="EMBL" id="CP012752">
    <property type="protein sequence ID" value="ALG06362.1"/>
    <property type="molecule type" value="Genomic_DNA"/>
</dbReference>
<name>A0A0N9HW60_9PSEU</name>